<accession>A0A0F9W4M3</accession>
<dbReference type="AlphaFoldDB" id="A0A0F9W4M3"/>
<name>A0A0F9W4M3_9ZZZZ</name>
<organism evidence="1">
    <name type="scientific">marine sediment metagenome</name>
    <dbReference type="NCBI Taxonomy" id="412755"/>
    <lineage>
        <taxon>unclassified sequences</taxon>
        <taxon>metagenomes</taxon>
        <taxon>ecological metagenomes</taxon>
    </lineage>
</organism>
<dbReference type="EMBL" id="LAZR01000352">
    <property type="protein sequence ID" value="KKN72998.1"/>
    <property type="molecule type" value="Genomic_DNA"/>
</dbReference>
<gene>
    <name evidence="1" type="ORF">LCGC14_0405520</name>
</gene>
<reference evidence="1" key="1">
    <citation type="journal article" date="2015" name="Nature">
        <title>Complex archaea that bridge the gap between prokaryotes and eukaryotes.</title>
        <authorList>
            <person name="Spang A."/>
            <person name="Saw J.H."/>
            <person name="Jorgensen S.L."/>
            <person name="Zaremba-Niedzwiedzka K."/>
            <person name="Martijn J."/>
            <person name="Lind A.E."/>
            <person name="van Eijk R."/>
            <person name="Schleper C."/>
            <person name="Guy L."/>
            <person name="Ettema T.J."/>
        </authorList>
    </citation>
    <scope>NUCLEOTIDE SEQUENCE</scope>
</reference>
<proteinExistence type="predicted"/>
<comment type="caution">
    <text evidence="1">The sequence shown here is derived from an EMBL/GenBank/DDBJ whole genome shotgun (WGS) entry which is preliminary data.</text>
</comment>
<sequence>MKYKYNKNEINNLYSQINPKTDKAYTSREIVEILGYGNASGMTCWLHRQKNRLVSLWLKEDEVDLINKILR</sequence>
<evidence type="ECO:0000313" key="1">
    <source>
        <dbReference type="EMBL" id="KKN72998.1"/>
    </source>
</evidence>
<protein>
    <submittedName>
        <fullName evidence="1">Uncharacterized protein</fullName>
    </submittedName>
</protein>